<gene>
    <name evidence="2" type="ORF">BECKH772A_GA0070896_101779</name>
    <name evidence="1" type="ORF">BECKH772B_GA0070898_1001828</name>
</gene>
<reference evidence="2" key="1">
    <citation type="submission" date="2019-02" db="EMBL/GenBank/DDBJ databases">
        <authorList>
            <person name="Gruber-Vodicka R. H."/>
            <person name="Seah K. B. B."/>
        </authorList>
    </citation>
    <scope>NUCLEOTIDE SEQUENCE</scope>
    <source>
        <strain evidence="2">BECK_SA2B15</strain>
        <strain evidence="1">BECK_SA2B20</strain>
    </source>
</reference>
<name>A0A450V5A4_9GAMM</name>
<protein>
    <submittedName>
        <fullName evidence="2">Uncharacterized protein</fullName>
    </submittedName>
</protein>
<dbReference type="EMBL" id="CAADFI010000018">
    <property type="protein sequence ID" value="VFJ91522.1"/>
    <property type="molecule type" value="Genomic_DNA"/>
</dbReference>
<accession>A0A450V5A4</accession>
<proteinExistence type="predicted"/>
<dbReference type="AlphaFoldDB" id="A0A450V5A4"/>
<organism evidence="2">
    <name type="scientific">Candidatus Kentrum eta</name>
    <dbReference type="NCBI Taxonomy" id="2126337"/>
    <lineage>
        <taxon>Bacteria</taxon>
        <taxon>Pseudomonadati</taxon>
        <taxon>Pseudomonadota</taxon>
        <taxon>Gammaproteobacteria</taxon>
        <taxon>Candidatus Kentrum</taxon>
    </lineage>
</organism>
<evidence type="ECO:0000313" key="1">
    <source>
        <dbReference type="EMBL" id="VFJ91522.1"/>
    </source>
</evidence>
<evidence type="ECO:0000313" key="2">
    <source>
        <dbReference type="EMBL" id="VFJ99958.1"/>
    </source>
</evidence>
<sequence>MRIYPDNCCFNRPFDDQSSLTIWLETEAKLAIQEKIESGVFAPGWSTLLDYENGANPFRNGESRFRIQWESGL</sequence>
<dbReference type="EMBL" id="CAADFG010000177">
    <property type="protein sequence ID" value="VFJ99958.1"/>
    <property type="molecule type" value="Genomic_DNA"/>
</dbReference>